<protein>
    <submittedName>
        <fullName evidence="1">Uncharacterized protein</fullName>
    </submittedName>
</protein>
<dbReference type="EMBL" id="ML208376">
    <property type="protein sequence ID" value="TFK67431.1"/>
    <property type="molecule type" value="Genomic_DNA"/>
</dbReference>
<dbReference type="Proteomes" id="UP000308600">
    <property type="component" value="Unassembled WGS sequence"/>
</dbReference>
<organism evidence="1 2">
    <name type="scientific">Pluteus cervinus</name>
    <dbReference type="NCBI Taxonomy" id="181527"/>
    <lineage>
        <taxon>Eukaryota</taxon>
        <taxon>Fungi</taxon>
        <taxon>Dikarya</taxon>
        <taxon>Basidiomycota</taxon>
        <taxon>Agaricomycotina</taxon>
        <taxon>Agaricomycetes</taxon>
        <taxon>Agaricomycetidae</taxon>
        <taxon>Agaricales</taxon>
        <taxon>Pluteineae</taxon>
        <taxon>Pluteaceae</taxon>
        <taxon>Pluteus</taxon>
    </lineage>
</organism>
<keyword evidence="2" id="KW-1185">Reference proteome</keyword>
<proteinExistence type="predicted"/>
<evidence type="ECO:0000313" key="2">
    <source>
        <dbReference type="Proteomes" id="UP000308600"/>
    </source>
</evidence>
<sequence>MVFEIWQFLRLHRPDASPLPQSAEILSQRIFTRIKKWLLGDLNLDGDGAIQLPLKHQRLPANIEERIKICALGIHRLCWYTNRMPPCTLKAVFADLAWTVNDLANLLKPPVAPNPLTKPATSSRIQGPRQGLGSSPMASRVPGREVTPALKSFLGAALREDHWLQLFQVTSLNPASVIQAGTTGGLWFREYLAKIGYGADDDDDPDEEEQAPLDLKGQDGTVDLGRSAVKDQDIEVHGNCCLPFSRKDLQSGS</sequence>
<name>A0ACD3ANY9_9AGAR</name>
<accession>A0ACD3ANY9</accession>
<gene>
    <name evidence="1" type="ORF">BDN72DRAFT_96931</name>
</gene>
<evidence type="ECO:0000313" key="1">
    <source>
        <dbReference type="EMBL" id="TFK67431.1"/>
    </source>
</evidence>
<reference evidence="1 2" key="1">
    <citation type="journal article" date="2019" name="Nat. Ecol. Evol.">
        <title>Megaphylogeny resolves global patterns of mushroom evolution.</title>
        <authorList>
            <person name="Varga T."/>
            <person name="Krizsan K."/>
            <person name="Foldi C."/>
            <person name="Dima B."/>
            <person name="Sanchez-Garcia M."/>
            <person name="Sanchez-Ramirez S."/>
            <person name="Szollosi G.J."/>
            <person name="Szarkandi J.G."/>
            <person name="Papp V."/>
            <person name="Albert L."/>
            <person name="Andreopoulos W."/>
            <person name="Angelini C."/>
            <person name="Antonin V."/>
            <person name="Barry K.W."/>
            <person name="Bougher N.L."/>
            <person name="Buchanan P."/>
            <person name="Buyck B."/>
            <person name="Bense V."/>
            <person name="Catcheside P."/>
            <person name="Chovatia M."/>
            <person name="Cooper J."/>
            <person name="Damon W."/>
            <person name="Desjardin D."/>
            <person name="Finy P."/>
            <person name="Geml J."/>
            <person name="Haridas S."/>
            <person name="Hughes K."/>
            <person name="Justo A."/>
            <person name="Karasinski D."/>
            <person name="Kautmanova I."/>
            <person name="Kiss B."/>
            <person name="Kocsube S."/>
            <person name="Kotiranta H."/>
            <person name="LaButti K.M."/>
            <person name="Lechner B.E."/>
            <person name="Liimatainen K."/>
            <person name="Lipzen A."/>
            <person name="Lukacs Z."/>
            <person name="Mihaltcheva S."/>
            <person name="Morgado L.N."/>
            <person name="Niskanen T."/>
            <person name="Noordeloos M.E."/>
            <person name="Ohm R.A."/>
            <person name="Ortiz-Santana B."/>
            <person name="Ovrebo C."/>
            <person name="Racz N."/>
            <person name="Riley R."/>
            <person name="Savchenko A."/>
            <person name="Shiryaev A."/>
            <person name="Soop K."/>
            <person name="Spirin V."/>
            <person name="Szebenyi C."/>
            <person name="Tomsovsky M."/>
            <person name="Tulloss R.E."/>
            <person name="Uehling J."/>
            <person name="Grigoriev I.V."/>
            <person name="Vagvolgyi C."/>
            <person name="Papp T."/>
            <person name="Martin F.M."/>
            <person name="Miettinen O."/>
            <person name="Hibbett D.S."/>
            <person name="Nagy L.G."/>
        </authorList>
    </citation>
    <scope>NUCLEOTIDE SEQUENCE [LARGE SCALE GENOMIC DNA]</scope>
    <source>
        <strain evidence="1 2">NL-1719</strain>
    </source>
</reference>